<dbReference type="Proteomes" id="UP000069902">
    <property type="component" value="Chromosome cPNK"/>
</dbReference>
<dbReference type="RefSeq" id="WP_059060111.1">
    <property type="nucleotide sequence ID" value="NZ_LN879502.1"/>
</dbReference>
<dbReference type="Gene3D" id="3.40.50.10990">
    <property type="entry name" value="GTP cyclohydrolase II"/>
    <property type="match status" value="1"/>
</dbReference>
<name>A0A0U5EPZ8_9BACT</name>
<dbReference type="EMBL" id="LN879502">
    <property type="protein sequence ID" value="CUI16147.1"/>
    <property type="molecule type" value="Genomic_DNA"/>
</dbReference>
<evidence type="ECO:0000313" key="1">
    <source>
        <dbReference type="EMBL" id="CUI16147.1"/>
    </source>
</evidence>
<accession>A0A0U5EPZ8</accession>
<keyword evidence="2" id="KW-1185">Reference proteome</keyword>
<evidence type="ECO:0000313" key="2">
    <source>
        <dbReference type="Proteomes" id="UP000069902"/>
    </source>
</evidence>
<proteinExistence type="predicted"/>
<dbReference type="InParanoid" id="A0A0U5EPZ8"/>
<dbReference type="STRING" id="389348.PNK_0519"/>
<dbReference type="InterPro" id="IPR036144">
    <property type="entry name" value="RibA-like_sf"/>
</dbReference>
<organism evidence="1 2">
    <name type="scientific">Candidatus Protochlamydia naegleriophila</name>
    <dbReference type="NCBI Taxonomy" id="389348"/>
    <lineage>
        <taxon>Bacteria</taxon>
        <taxon>Pseudomonadati</taxon>
        <taxon>Chlamydiota</taxon>
        <taxon>Chlamydiia</taxon>
        <taxon>Parachlamydiales</taxon>
        <taxon>Parachlamydiaceae</taxon>
        <taxon>Candidatus Protochlamydia</taxon>
    </lineage>
</organism>
<protein>
    <submittedName>
        <fullName evidence="1">Uncharacterized protein</fullName>
    </submittedName>
</protein>
<sequence>MIRHSFSSSIKDLAESMQKGMESFLERIQKQQALYARLVEEYGQVKESICHLAQSGYEREVIELFGPSLSQKKAKVDLTAIYGAAFHPKTQSLVVANHGATLLCSSPLSQTPFLLRQIGCSVYRPGLGEEIVNIGLVGNIYEGDVILRSESACIPSFLFGSQRCNCCYQWASMRELASYLNPVQPPVLDSQSMEEWIRSQFTLEEGRHLPIQKGPGLVLMHLDSQSGMGSGFSPYEFAYDLYGRALMRQLGENTAEQCFDLTIKQGYEALGLQADGRLGQYEAGYQLPAILLDWLQCSRSIVCLSNNRHKLNQLVQNGYEVTRAKSLGMVNVAGAREANQRGSDFQHMDIDGTSISFKEEIERLKSVFGPSKGLIKE</sequence>
<dbReference type="PATRIC" id="fig|389348.3.peg.572"/>
<dbReference type="KEGG" id="pnl:PNK_0519"/>
<reference evidence="2" key="1">
    <citation type="submission" date="2015-09" db="EMBL/GenBank/DDBJ databases">
        <authorList>
            <person name="Bertelli C."/>
        </authorList>
    </citation>
    <scope>NUCLEOTIDE SEQUENCE [LARGE SCALE GENOMIC DNA]</scope>
    <source>
        <strain evidence="2">KNic</strain>
    </source>
</reference>
<gene>
    <name evidence="1" type="ORF">PNK_0519</name>
</gene>
<dbReference type="AlphaFoldDB" id="A0A0U5EPZ8"/>